<dbReference type="InterPro" id="IPR011990">
    <property type="entry name" value="TPR-like_helical_dom_sf"/>
</dbReference>
<dbReference type="GO" id="GO:0046872">
    <property type="term" value="F:metal ion binding"/>
    <property type="evidence" value="ECO:0007669"/>
    <property type="project" value="UniProtKB-UniRule"/>
</dbReference>
<dbReference type="AlphaFoldDB" id="A0A2S6A6S0"/>
<dbReference type="Pfam" id="PF00069">
    <property type="entry name" value="Pkinase"/>
    <property type="match status" value="1"/>
</dbReference>
<dbReference type="InterPro" id="IPR017441">
    <property type="entry name" value="Protein_kinase_ATP_BS"/>
</dbReference>
<keyword evidence="10" id="KW-1185">Reference proteome</keyword>
<dbReference type="Pfam" id="PF13191">
    <property type="entry name" value="AAA_16"/>
    <property type="match status" value="1"/>
</dbReference>
<comment type="similarity">
    <text evidence="6">Belongs to the protein kinase superfamily.</text>
</comment>
<dbReference type="PANTHER" id="PTHR43289:SF6">
    <property type="entry name" value="SERINE_THREONINE-PROTEIN KINASE NEKL-3"/>
    <property type="match status" value="1"/>
</dbReference>
<proteinExistence type="inferred from homology"/>
<dbReference type="GO" id="GO:0004674">
    <property type="term" value="F:protein serine/threonine kinase activity"/>
    <property type="evidence" value="ECO:0007669"/>
    <property type="project" value="UniProtKB-UniRule"/>
</dbReference>
<dbReference type="RefSeq" id="WP_104363436.1">
    <property type="nucleotide sequence ID" value="NZ_JAHUVX010000007.1"/>
</dbReference>
<keyword evidence="2 6" id="KW-0808">Transferase</keyword>
<reference evidence="9 10" key="1">
    <citation type="submission" date="2018-02" db="EMBL/GenBank/DDBJ databases">
        <title>8 Nocardia nova and 1 Nocardia cyriacigeorgica strain used for evolution to TMP-SMX.</title>
        <authorList>
            <person name="Mehta H."/>
            <person name="Weng J."/>
            <person name="Shamoo Y."/>
        </authorList>
    </citation>
    <scope>NUCLEOTIDE SEQUENCE [LARGE SCALE GENOMIC DNA]</scope>
    <source>
        <strain evidence="9 10">BAA2227</strain>
    </source>
</reference>
<dbReference type="Gene3D" id="1.10.510.10">
    <property type="entry name" value="Transferase(Phosphotransferase) domain 1"/>
    <property type="match status" value="1"/>
</dbReference>
<gene>
    <name evidence="9" type="ORF">C5F51_15525</name>
</gene>
<feature type="binding site" evidence="7">
    <location>
        <position position="55"/>
    </location>
    <ligand>
        <name>ATP</name>
        <dbReference type="ChEBI" id="CHEBI:30616"/>
    </ligand>
</feature>
<protein>
    <recommendedName>
        <fullName evidence="6">Serine/threonine-protein kinase PknK</fullName>
        <ecNumber evidence="6">2.7.11.1</ecNumber>
    </recommendedName>
    <alternativeName>
        <fullName evidence="6">Protein kinase K</fullName>
    </alternativeName>
</protein>
<dbReference type="Gene3D" id="1.25.40.10">
    <property type="entry name" value="Tetratricopeptide repeat domain"/>
    <property type="match status" value="1"/>
</dbReference>
<dbReference type="InterPro" id="IPR027417">
    <property type="entry name" value="P-loop_NTPase"/>
</dbReference>
<evidence type="ECO:0000256" key="4">
    <source>
        <dbReference type="ARBA" id="ARBA00022777"/>
    </source>
</evidence>
<evidence type="ECO:0000256" key="6">
    <source>
        <dbReference type="PIRNR" id="PIRNR000574"/>
    </source>
</evidence>
<evidence type="ECO:0000256" key="1">
    <source>
        <dbReference type="ARBA" id="ARBA00022527"/>
    </source>
</evidence>
<dbReference type="InterPro" id="IPR016236">
    <property type="entry name" value="Ser/Thr_kinase_PknK_prd"/>
</dbReference>
<dbReference type="SUPFAM" id="SSF56112">
    <property type="entry name" value="Protein kinase-like (PK-like)"/>
    <property type="match status" value="1"/>
</dbReference>
<keyword evidence="4 6" id="KW-0418">Kinase</keyword>
<dbReference type="PROSITE" id="PS00108">
    <property type="entry name" value="PROTEIN_KINASE_ST"/>
    <property type="match status" value="1"/>
</dbReference>
<comment type="catalytic activity">
    <reaction evidence="6">
        <text>L-threonyl-[protein] + ATP = O-phospho-L-threonyl-[protein] + ADP + H(+)</text>
        <dbReference type="Rhea" id="RHEA:46608"/>
        <dbReference type="Rhea" id="RHEA-COMP:11060"/>
        <dbReference type="Rhea" id="RHEA-COMP:11605"/>
        <dbReference type="ChEBI" id="CHEBI:15378"/>
        <dbReference type="ChEBI" id="CHEBI:30013"/>
        <dbReference type="ChEBI" id="CHEBI:30616"/>
        <dbReference type="ChEBI" id="CHEBI:61977"/>
        <dbReference type="ChEBI" id="CHEBI:456216"/>
        <dbReference type="EC" id="2.7.11.1"/>
    </reaction>
</comment>
<comment type="catalytic activity">
    <reaction evidence="6">
        <text>L-seryl-[protein] + ATP = O-phospho-L-seryl-[protein] + ADP + H(+)</text>
        <dbReference type="Rhea" id="RHEA:17989"/>
        <dbReference type="Rhea" id="RHEA-COMP:9863"/>
        <dbReference type="Rhea" id="RHEA-COMP:11604"/>
        <dbReference type="ChEBI" id="CHEBI:15378"/>
        <dbReference type="ChEBI" id="CHEBI:29999"/>
        <dbReference type="ChEBI" id="CHEBI:30616"/>
        <dbReference type="ChEBI" id="CHEBI:83421"/>
        <dbReference type="ChEBI" id="CHEBI:456216"/>
        <dbReference type="EC" id="2.7.11.1"/>
    </reaction>
</comment>
<dbReference type="InterPro" id="IPR000719">
    <property type="entry name" value="Prot_kinase_dom"/>
</dbReference>
<dbReference type="Gene3D" id="3.40.50.300">
    <property type="entry name" value="P-loop containing nucleotide triphosphate hydrolases"/>
    <property type="match status" value="1"/>
</dbReference>
<dbReference type="GeneID" id="66723547"/>
<dbReference type="Proteomes" id="UP000238356">
    <property type="component" value="Unassembled WGS sequence"/>
</dbReference>
<dbReference type="SMART" id="SM00220">
    <property type="entry name" value="S_TKc"/>
    <property type="match status" value="1"/>
</dbReference>
<evidence type="ECO:0000259" key="8">
    <source>
        <dbReference type="PROSITE" id="PS50011"/>
    </source>
</evidence>
<dbReference type="GO" id="GO:0106310">
    <property type="term" value="F:protein serine kinase activity"/>
    <property type="evidence" value="ECO:0007669"/>
    <property type="project" value="UniProtKB-UniRule"/>
</dbReference>
<dbReference type="InterPro" id="IPR059106">
    <property type="entry name" value="WHD_MalT"/>
</dbReference>
<evidence type="ECO:0000256" key="3">
    <source>
        <dbReference type="ARBA" id="ARBA00022741"/>
    </source>
</evidence>
<dbReference type="GO" id="GO:0005524">
    <property type="term" value="F:ATP binding"/>
    <property type="evidence" value="ECO:0007669"/>
    <property type="project" value="UniProtKB-UniRule"/>
</dbReference>
<dbReference type="PIRSF" id="PIRSF000574">
    <property type="entry name" value="Ser/Thr_PK_PknK_prd"/>
    <property type="match status" value="1"/>
</dbReference>
<dbReference type="SUPFAM" id="SSF52540">
    <property type="entry name" value="P-loop containing nucleoside triphosphate hydrolases"/>
    <property type="match status" value="1"/>
</dbReference>
<name>A0A2S6A6S0_9NOCA</name>
<dbReference type="Gene3D" id="3.30.200.20">
    <property type="entry name" value="Phosphorylase Kinase, domain 1"/>
    <property type="match status" value="1"/>
</dbReference>
<dbReference type="Pfam" id="PF25873">
    <property type="entry name" value="WHD_MalT"/>
    <property type="match status" value="1"/>
</dbReference>
<dbReference type="InterPro" id="IPR008271">
    <property type="entry name" value="Ser/Thr_kinase_AS"/>
</dbReference>
<dbReference type="EC" id="2.7.11.1" evidence="6"/>
<dbReference type="PROSITE" id="PS00107">
    <property type="entry name" value="PROTEIN_KINASE_ATP"/>
    <property type="match status" value="1"/>
</dbReference>
<sequence>MVSGDPQDAHRDLTEGIAAELRSAGFEAVVPIGKGGFGVVYRCEQSALRRTVAVKVLTAELDSENRSRFLREQRAMGQLSVHPNIVSILFSGALSQGRPYIVMPYHPQKSLRETIECDGPLPWSDAVRIVIKMAGALETAHRSGILHRDVKPGNILLNEFGEPELTDFGIAHISGGFVTTSRVVTGSPAFTAPEILQGHPPTAASDVYSLGSTLFCLITGHAAFERRSGEKLVAQFLRITSEPLPDLRARDIPDDVCRVIERAMSHRPQDRQASAAALGEQLCAAQRRHGLPVDRMVLPASAKTEGAEKDSTIRVTGLPQFTTGAYGQVRRAAAVDTPPAASTKFRPPTPTRPLVVRQRLLELLRAGQRRRLIVIHAPAGFGKSTLASQWREVLTRENVRVAWLSVDQDDNNVVWFMAHLVEALRPVSAELAEALGQLLELHGDTAQPYVLSALVDRVHAAAQPVALVIDDWHRVTDATTISALGYLLERGCHHLQVIVTSRSRTGLPLSRMRVQDELVEIDSNTLRFNVSEAGSFFAGAGGLALEPADIDHLTESTEGWVAALQLAALSLRGADDPDDLIGHLSGRHHAIGDFLAENVLDGLEPRLLEFMLRTSVTERLSGSLASALSEMPDATALLEEVEARDLFLIRSDADRNWFRYHHLFAEFLRRRLERDHPDWVTDLHRVAYRWFADHQFLREAVDHALAAGDEDWAVEKVERDGTHLLEQSQMSTLLAVIEKLPPSAVRTNPRLQLAKAWANLLLQRREPANSALAQVRSLLRDGLGVRDETVEIEADVVEAAVRVSADRLGGVAELVADALHRPQELHPWVVSTAADMDAFVAIYRFDFAAVHRRQQWAIDYHRRMRGPFSVMYGYSFDGIAANEELDIVTAEDDFRTAVRVAGRSGGGRLHAARIAGALLGDLLFDKGDLDAAERLLDEGYELGLEGGIVDSMLATFGTGARIKALRGDLDAARQRLYDGWRLATTLSMPRLAARIANECIRAGIPVPAGYPSSGLVASSGWDEAANGIDLVTAELQEESVIRELLARQSVTAAAEACVLARSRVDRLAGHHRPRALLHANLLLAGCLAAAGETEQAERTLLPGARLCAERSLIGLLRYGDPGVRAIVKRLAGNSREGGPTLPAAFVDAVLS</sequence>
<evidence type="ECO:0000256" key="2">
    <source>
        <dbReference type="ARBA" id="ARBA00022679"/>
    </source>
</evidence>
<keyword evidence="1 6" id="KW-0723">Serine/threonine-protein kinase</keyword>
<feature type="domain" description="Protein kinase" evidence="8">
    <location>
        <begin position="26"/>
        <end position="283"/>
    </location>
</feature>
<evidence type="ECO:0000256" key="7">
    <source>
        <dbReference type="PROSITE-ProRule" id="PRU10141"/>
    </source>
</evidence>
<dbReference type="PROSITE" id="PS50011">
    <property type="entry name" value="PROTEIN_KINASE_DOM"/>
    <property type="match status" value="1"/>
</dbReference>
<accession>A0A2S6A6S0</accession>
<dbReference type="PANTHER" id="PTHR43289">
    <property type="entry name" value="MITOGEN-ACTIVATED PROTEIN KINASE KINASE KINASE 20-RELATED"/>
    <property type="match status" value="1"/>
</dbReference>
<evidence type="ECO:0000313" key="9">
    <source>
        <dbReference type="EMBL" id="PPJ28212.1"/>
    </source>
</evidence>
<dbReference type="InterPro" id="IPR041664">
    <property type="entry name" value="AAA_16"/>
</dbReference>
<evidence type="ECO:0000256" key="5">
    <source>
        <dbReference type="ARBA" id="ARBA00022840"/>
    </source>
</evidence>
<dbReference type="InterPro" id="IPR011009">
    <property type="entry name" value="Kinase-like_dom_sf"/>
</dbReference>
<dbReference type="EMBL" id="PSZD01000008">
    <property type="protein sequence ID" value="PPJ28212.1"/>
    <property type="molecule type" value="Genomic_DNA"/>
</dbReference>
<dbReference type="CDD" id="cd14014">
    <property type="entry name" value="STKc_PknB_like"/>
    <property type="match status" value="1"/>
</dbReference>
<organism evidence="9 10">
    <name type="scientific">Nocardia nova</name>
    <dbReference type="NCBI Taxonomy" id="37330"/>
    <lineage>
        <taxon>Bacteria</taxon>
        <taxon>Bacillati</taxon>
        <taxon>Actinomycetota</taxon>
        <taxon>Actinomycetes</taxon>
        <taxon>Mycobacteriales</taxon>
        <taxon>Nocardiaceae</taxon>
        <taxon>Nocardia</taxon>
    </lineage>
</organism>
<comment type="caution">
    <text evidence="9">The sequence shown here is derived from an EMBL/GenBank/DDBJ whole genome shotgun (WGS) entry which is preliminary data.</text>
</comment>
<keyword evidence="3 6" id="KW-0547">Nucleotide-binding</keyword>
<evidence type="ECO:0000313" key="10">
    <source>
        <dbReference type="Proteomes" id="UP000238356"/>
    </source>
</evidence>
<keyword evidence="5 6" id="KW-0067">ATP-binding</keyword>